<dbReference type="InterPro" id="IPR009642">
    <property type="entry name" value="DUF1236"/>
</dbReference>
<evidence type="ECO:0000256" key="2">
    <source>
        <dbReference type="SAM" id="SignalP"/>
    </source>
</evidence>
<feature type="signal peptide" evidence="2">
    <location>
        <begin position="1"/>
        <end position="25"/>
    </location>
</feature>
<feature type="compositionally biased region" description="Low complexity" evidence="1">
    <location>
        <begin position="69"/>
        <end position="99"/>
    </location>
</feature>
<evidence type="ECO:0008006" key="5">
    <source>
        <dbReference type="Google" id="ProtNLM"/>
    </source>
</evidence>
<proteinExistence type="predicted"/>
<dbReference type="Gene3D" id="3.10.450.160">
    <property type="entry name" value="inner membrane protein cigr"/>
    <property type="match status" value="1"/>
</dbReference>
<reference evidence="3 4" key="1">
    <citation type="submission" date="2020-11" db="EMBL/GenBank/DDBJ databases">
        <authorList>
            <person name="Lassalle F."/>
        </authorList>
    </citation>
    <scope>NUCLEOTIDE SEQUENCE [LARGE SCALE GENOMIC DNA]</scope>
    <source>
        <strain evidence="3 4">JC140</strain>
    </source>
</reference>
<gene>
    <name evidence="3" type="ORF">REJC140_02651</name>
</gene>
<evidence type="ECO:0000313" key="4">
    <source>
        <dbReference type="Proteomes" id="UP000606921"/>
    </source>
</evidence>
<dbReference type="Proteomes" id="UP000606921">
    <property type="component" value="Unassembled WGS sequence"/>
</dbReference>
<feature type="region of interest" description="Disordered" evidence="1">
    <location>
        <begin position="24"/>
        <end position="145"/>
    </location>
</feature>
<dbReference type="EMBL" id="CABFWF030000006">
    <property type="protein sequence ID" value="CAD7028609.1"/>
    <property type="molecule type" value="Genomic_DNA"/>
</dbReference>
<sequence length="227" mass="22940">MLTMKIRAVALALLAGSALSGAALAQEQNPSAGSSAQPGTTVLPPNASSGEVQAGAGVESRSTPDQGKDTGTATATGAEDQTAPSDAAAPADANQQEADTTGQSQVQQGAEDAGTETSGGTTDASSEAETSVDAGSSNGTTTGVDITAEQKTEIHSIIVEQKVEPAEIDVEVSIGTTVPKTVTLHPLPARIVEIVPAYEGYEYFVLADGRVVIVKPATYEVVYILVI</sequence>
<feature type="chain" id="PRO_5045783594" description="DUF1236 domain-containing protein" evidence="2">
    <location>
        <begin position="26"/>
        <end position="227"/>
    </location>
</feature>
<dbReference type="Pfam" id="PF06823">
    <property type="entry name" value="DUF1236"/>
    <property type="match status" value="1"/>
</dbReference>
<dbReference type="RefSeq" id="WP_142591884.1">
    <property type="nucleotide sequence ID" value="NZ_CABFWF030000006.1"/>
</dbReference>
<comment type="caution">
    <text evidence="3">The sequence shown here is derived from an EMBL/GenBank/DDBJ whole genome shotgun (WGS) entry which is preliminary data.</text>
</comment>
<feature type="compositionally biased region" description="Polar residues" evidence="1">
    <location>
        <begin position="115"/>
        <end position="144"/>
    </location>
</feature>
<keyword evidence="2" id="KW-0732">Signal</keyword>
<protein>
    <recommendedName>
        <fullName evidence="5">DUF1236 domain-containing protein</fullName>
    </recommendedName>
</protein>
<keyword evidence="4" id="KW-1185">Reference proteome</keyword>
<name>A0ABN7JHI4_9HYPH</name>
<evidence type="ECO:0000313" key="3">
    <source>
        <dbReference type="EMBL" id="CAD7028609.1"/>
    </source>
</evidence>
<accession>A0ABN7JHI4</accession>
<feature type="compositionally biased region" description="Polar residues" evidence="1">
    <location>
        <begin position="26"/>
        <end position="40"/>
    </location>
</feature>
<organism evidence="3 4">
    <name type="scientific">Pseudorhizobium endolithicum</name>
    <dbReference type="NCBI Taxonomy" id="1191678"/>
    <lineage>
        <taxon>Bacteria</taxon>
        <taxon>Pseudomonadati</taxon>
        <taxon>Pseudomonadota</taxon>
        <taxon>Alphaproteobacteria</taxon>
        <taxon>Hyphomicrobiales</taxon>
        <taxon>Rhizobiaceae</taxon>
        <taxon>Rhizobium/Agrobacterium group</taxon>
        <taxon>Pseudorhizobium</taxon>
    </lineage>
</organism>
<evidence type="ECO:0000256" key="1">
    <source>
        <dbReference type="SAM" id="MobiDB-lite"/>
    </source>
</evidence>